<dbReference type="Proteomes" id="UP001501411">
    <property type="component" value="Unassembled WGS sequence"/>
</dbReference>
<sequence>MLSTLPLKELLLRLGSLREEAWQELTMRVQQRIYKPYKSIILPPTGVIYVQEGLLKQYQRSEREAAAITRFITTNQHIFIPTQPDNLYIKTILESTLWYWEGEAVHSLLLCYPELYALYQQLRDRYDALLDIRMRILESKHIQKLQLFQEHFHKIRPYLRAKDIANYIGVHPNYISKLYKT</sequence>
<evidence type="ECO:0000313" key="2">
    <source>
        <dbReference type="Proteomes" id="UP001501411"/>
    </source>
</evidence>
<keyword evidence="2" id="KW-1185">Reference proteome</keyword>
<name>A0ABP9AAZ7_9SPHI</name>
<proteinExistence type="predicted"/>
<protein>
    <recommendedName>
        <fullName evidence="3">Crp/Fnr family transcriptional regulator</fullName>
    </recommendedName>
</protein>
<comment type="caution">
    <text evidence="1">The sequence shown here is derived from an EMBL/GenBank/DDBJ whole genome shotgun (WGS) entry which is preliminary data.</text>
</comment>
<evidence type="ECO:0000313" key="1">
    <source>
        <dbReference type="EMBL" id="GAA4777986.1"/>
    </source>
</evidence>
<organism evidence="1 2">
    <name type="scientific">Olivibacter ginsenosidimutans</name>
    <dbReference type="NCBI Taxonomy" id="1176537"/>
    <lineage>
        <taxon>Bacteria</taxon>
        <taxon>Pseudomonadati</taxon>
        <taxon>Bacteroidota</taxon>
        <taxon>Sphingobacteriia</taxon>
        <taxon>Sphingobacteriales</taxon>
        <taxon>Sphingobacteriaceae</taxon>
        <taxon>Olivibacter</taxon>
    </lineage>
</organism>
<dbReference type="Gene3D" id="2.60.120.10">
    <property type="entry name" value="Jelly Rolls"/>
    <property type="match status" value="1"/>
</dbReference>
<dbReference type="EMBL" id="BAABIQ010000001">
    <property type="protein sequence ID" value="GAA4777986.1"/>
    <property type="molecule type" value="Genomic_DNA"/>
</dbReference>
<dbReference type="RefSeq" id="WP_345229666.1">
    <property type="nucleotide sequence ID" value="NZ_BAABIQ010000001.1"/>
</dbReference>
<evidence type="ECO:0008006" key="3">
    <source>
        <dbReference type="Google" id="ProtNLM"/>
    </source>
</evidence>
<dbReference type="InterPro" id="IPR018490">
    <property type="entry name" value="cNMP-bd_dom_sf"/>
</dbReference>
<reference evidence="2" key="1">
    <citation type="journal article" date="2019" name="Int. J. Syst. Evol. Microbiol.">
        <title>The Global Catalogue of Microorganisms (GCM) 10K type strain sequencing project: providing services to taxonomists for standard genome sequencing and annotation.</title>
        <authorList>
            <consortium name="The Broad Institute Genomics Platform"/>
            <consortium name="The Broad Institute Genome Sequencing Center for Infectious Disease"/>
            <person name="Wu L."/>
            <person name="Ma J."/>
        </authorList>
    </citation>
    <scope>NUCLEOTIDE SEQUENCE [LARGE SCALE GENOMIC DNA]</scope>
    <source>
        <strain evidence="2">JCM 18200</strain>
    </source>
</reference>
<accession>A0ABP9AAZ7</accession>
<gene>
    <name evidence="1" type="ORF">GCM10023231_00540</name>
</gene>
<dbReference type="InterPro" id="IPR014710">
    <property type="entry name" value="RmlC-like_jellyroll"/>
</dbReference>
<dbReference type="SUPFAM" id="SSF51206">
    <property type="entry name" value="cAMP-binding domain-like"/>
    <property type="match status" value="1"/>
</dbReference>